<dbReference type="PANTHER" id="PTHR30055">
    <property type="entry name" value="HTH-TYPE TRANSCRIPTIONAL REGULATOR RUTR"/>
    <property type="match status" value="1"/>
</dbReference>
<dbReference type="Gene3D" id="1.10.357.10">
    <property type="entry name" value="Tetracycline Repressor, domain 2"/>
    <property type="match status" value="1"/>
</dbReference>
<proteinExistence type="predicted"/>
<comment type="caution">
    <text evidence="7">The sequence shown here is derived from an EMBL/GenBank/DDBJ whole genome shotgun (WGS) entry which is preliminary data.</text>
</comment>
<keyword evidence="8" id="KW-1185">Reference proteome</keyword>
<evidence type="ECO:0000256" key="1">
    <source>
        <dbReference type="ARBA" id="ARBA00023015"/>
    </source>
</evidence>
<dbReference type="PROSITE" id="PS50977">
    <property type="entry name" value="HTH_TETR_2"/>
    <property type="match status" value="1"/>
</dbReference>
<keyword evidence="1" id="KW-0805">Transcription regulation</keyword>
<gene>
    <name evidence="7" type="ORF">GCM10009533_12800</name>
</gene>
<dbReference type="InterPro" id="IPR009057">
    <property type="entry name" value="Homeodomain-like_sf"/>
</dbReference>
<sequence>MARVKSIGAPADGRSTRWAQHRERRRAEFVDAAMRAVEQHGPDVLTEQIATAAGVPRPKLYRYFDGKADLHRAVAERAVELFDAELEPLWHAGLPPVELVRGVVGRSLDWIGEHANLYRYLQRDVGSTGVYDRGRSALRSQVINVVTAYRDAIGAPAYRTDALAVGLVGLVEATVDQWLADPSGFGRDELTEELVRWIWAILSDLAQRHGVRIDPEQVVIAGS</sequence>
<protein>
    <submittedName>
        <fullName evidence="7">TetR/AcrR family transcriptional regulator</fullName>
    </submittedName>
</protein>
<dbReference type="InterPro" id="IPR001647">
    <property type="entry name" value="HTH_TetR"/>
</dbReference>
<dbReference type="Pfam" id="PF00440">
    <property type="entry name" value="TetR_N"/>
    <property type="match status" value="1"/>
</dbReference>
<evidence type="ECO:0000256" key="2">
    <source>
        <dbReference type="ARBA" id="ARBA00023125"/>
    </source>
</evidence>
<dbReference type="InterPro" id="IPR050109">
    <property type="entry name" value="HTH-type_TetR-like_transc_reg"/>
</dbReference>
<dbReference type="PANTHER" id="PTHR30055:SF226">
    <property type="entry name" value="HTH-TYPE TRANSCRIPTIONAL REGULATOR PKSA"/>
    <property type="match status" value="1"/>
</dbReference>
<dbReference type="RefSeq" id="WP_009944743.1">
    <property type="nucleotide sequence ID" value="NZ_BAAAGS010000006.1"/>
</dbReference>
<dbReference type="InterPro" id="IPR054129">
    <property type="entry name" value="DesT_TetR_C"/>
</dbReference>
<dbReference type="SUPFAM" id="SSF46689">
    <property type="entry name" value="Homeodomain-like"/>
    <property type="match status" value="1"/>
</dbReference>
<evidence type="ECO:0000259" key="6">
    <source>
        <dbReference type="PROSITE" id="PS50977"/>
    </source>
</evidence>
<dbReference type="Pfam" id="PF21943">
    <property type="entry name" value="TetR_C_46"/>
    <property type="match status" value="1"/>
</dbReference>
<name>A0ABP3MBR1_SACER</name>
<evidence type="ECO:0000313" key="8">
    <source>
        <dbReference type="Proteomes" id="UP001500729"/>
    </source>
</evidence>
<dbReference type="SUPFAM" id="SSF48498">
    <property type="entry name" value="Tetracyclin repressor-like, C-terminal domain"/>
    <property type="match status" value="1"/>
</dbReference>
<evidence type="ECO:0000256" key="4">
    <source>
        <dbReference type="PROSITE-ProRule" id="PRU00335"/>
    </source>
</evidence>
<feature type="domain" description="HTH tetR-type" evidence="6">
    <location>
        <begin position="23"/>
        <end position="82"/>
    </location>
</feature>
<dbReference type="Proteomes" id="UP001500729">
    <property type="component" value="Unassembled WGS sequence"/>
</dbReference>
<dbReference type="InterPro" id="IPR036271">
    <property type="entry name" value="Tet_transcr_reg_TetR-rel_C_sf"/>
</dbReference>
<evidence type="ECO:0000256" key="5">
    <source>
        <dbReference type="SAM" id="MobiDB-lite"/>
    </source>
</evidence>
<organism evidence="7 8">
    <name type="scientific">Saccharopolyspora erythraea</name>
    <name type="common">Streptomyces erythraeus</name>
    <dbReference type="NCBI Taxonomy" id="1836"/>
    <lineage>
        <taxon>Bacteria</taxon>
        <taxon>Bacillati</taxon>
        <taxon>Actinomycetota</taxon>
        <taxon>Actinomycetes</taxon>
        <taxon>Pseudonocardiales</taxon>
        <taxon>Pseudonocardiaceae</taxon>
        <taxon>Saccharopolyspora</taxon>
    </lineage>
</organism>
<accession>A0ABP3MBR1</accession>
<feature type="region of interest" description="Disordered" evidence="5">
    <location>
        <begin position="1"/>
        <end position="20"/>
    </location>
</feature>
<evidence type="ECO:0000256" key="3">
    <source>
        <dbReference type="ARBA" id="ARBA00023163"/>
    </source>
</evidence>
<dbReference type="EMBL" id="BAAAGS010000006">
    <property type="protein sequence ID" value="GAA0515296.1"/>
    <property type="molecule type" value="Genomic_DNA"/>
</dbReference>
<feature type="DNA-binding region" description="H-T-H motif" evidence="4">
    <location>
        <begin position="45"/>
        <end position="64"/>
    </location>
</feature>
<keyword evidence="2 4" id="KW-0238">DNA-binding</keyword>
<reference evidence="8" key="1">
    <citation type="journal article" date="2019" name="Int. J. Syst. Evol. Microbiol.">
        <title>The Global Catalogue of Microorganisms (GCM) 10K type strain sequencing project: providing services to taxonomists for standard genome sequencing and annotation.</title>
        <authorList>
            <consortium name="The Broad Institute Genomics Platform"/>
            <consortium name="The Broad Institute Genome Sequencing Center for Infectious Disease"/>
            <person name="Wu L."/>
            <person name="Ma J."/>
        </authorList>
    </citation>
    <scope>NUCLEOTIDE SEQUENCE [LARGE SCALE GENOMIC DNA]</scope>
    <source>
        <strain evidence="8">JCM 10303</strain>
    </source>
</reference>
<keyword evidence="3" id="KW-0804">Transcription</keyword>
<evidence type="ECO:0000313" key="7">
    <source>
        <dbReference type="EMBL" id="GAA0515296.1"/>
    </source>
</evidence>